<evidence type="ECO:0000313" key="4">
    <source>
        <dbReference type="Proteomes" id="UP000054007"/>
    </source>
</evidence>
<dbReference type="Pfam" id="PF00107">
    <property type="entry name" value="ADH_zinc_N"/>
    <property type="match status" value="1"/>
</dbReference>
<dbReference type="PANTHER" id="PTHR43205:SF7">
    <property type="entry name" value="PROSTAGLANDIN REDUCTASE 1"/>
    <property type="match status" value="1"/>
</dbReference>
<dbReference type="InterPro" id="IPR045010">
    <property type="entry name" value="MDR_fam"/>
</dbReference>
<keyword evidence="4" id="KW-1185">Reference proteome</keyword>
<dbReference type="Pfam" id="PF16884">
    <property type="entry name" value="ADH_N_2"/>
    <property type="match status" value="1"/>
</dbReference>
<keyword evidence="1" id="KW-0560">Oxidoreductase</keyword>
<dbReference type="OrthoDB" id="809632at2759"/>
<dbReference type="Proteomes" id="UP000054007">
    <property type="component" value="Unassembled WGS sequence"/>
</dbReference>
<dbReference type="AlphaFoldDB" id="A0A0D7B2C4"/>
<gene>
    <name evidence="3" type="ORF">CYLTODRAFT_467634</name>
</gene>
<dbReference type="SMART" id="SM00829">
    <property type="entry name" value="PKS_ER"/>
    <property type="match status" value="1"/>
</dbReference>
<dbReference type="EMBL" id="KN880621">
    <property type="protein sequence ID" value="KIY64738.1"/>
    <property type="molecule type" value="Genomic_DNA"/>
</dbReference>
<evidence type="ECO:0000259" key="2">
    <source>
        <dbReference type="SMART" id="SM00829"/>
    </source>
</evidence>
<sequence>MAPTRNSAIIFNEVPTGYPEPGKTTIFDENRTIDLENVPLNGGVLLKVLVVSNDPYLRGKMRDASIASYSDAFKIGAPLSNFAVGRVVRSEAEAFKVGDHVASFLNFEEYTVMPGAALSWVTKLDNKVNLPWSVYVGAAGMPGRTAYSAYHEFSKAKKGETIFVSTGAGAVGSLVIQIAKRDGLKVIGSAGSDDKVAFMKEIGADVAFNYKTTSTDEILAKEGPIDIYWDNVGGATLDSALGHMNVNGRIINCGMISAYNTKEPYAFKNIMRIVTHSLSLNGFIESRIGPKHSEKFYREFVPLLANGEVKYREEKTPLAEAGEAIRKIQMGENIAKSVIVVAED</sequence>
<dbReference type="InterPro" id="IPR041694">
    <property type="entry name" value="ADH_N_2"/>
</dbReference>
<dbReference type="PANTHER" id="PTHR43205">
    <property type="entry name" value="PROSTAGLANDIN REDUCTASE"/>
    <property type="match status" value="1"/>
</dbReference>
<dbReference type="InterPro" id="IPR011032">
    <property type="entry name" value="GroES-like_sf"/>
</dbReference>
<dbReference type="Gene3D" id="3.40.50.720">
    <property type="entry name" value="NAD(P)-binding Rossmann-like Domain"/>
    <property type="match status" value="1"/>
</dbReference>
<name>A0A0D7B2C4_9AGAR</name>
<dbReference type="InterPro" id="IPR036291">
    <property type="entry name" value="NAD(P)-bd_dom_sf"/>
</dbReference>
<feature type="domain" description="Enoyl reductase (ER)" evidence="2">
    <location>
        <begin position="44"/>
        <end position="339"/>
    </location>
</feature>
<dbReference type="Gene3D" id="3.90.180.10">
    <property type="entry name" value="Medium-chain alcohol dehydrogenases, catalytic domain"/>
    <property type="match status" value="1"/>
</dbReference>
<dbReference type="SUPFAM" id="SSF51735">
    <property type="entry name" value="NAD(P)-binding Rossmann-fold domains"/>
    <property type="match status" value="1"/>
</dbReference>
<dbReference type="InterPro" id="IPR020843">
    <property type="entry name" value="ER"/>
</dbReference>
<accession>A0A0D7B2C4</accession>
<dbReference type="FunFam" id="3.40.50.720:FF:000121">
    <property type="entry name" value="Prostaglandin reductase 2"/>
    <property type="match status" value="1"/>
</dbReference>
<protein>
    <submittedName>
        <fullName evidence="3">NAD-P-binding protein</fullName>
    </submittedName>
</protein>
<dbReference type="SUPFAM" id="SSF50129">
    <property type="entry name" value="GroES-like"/>
    <property type="match status" value="1"/>
</dbReference>
<dbReference type="InterPro" id="IPR013149">
    <property type="entry name" value="ADH-like_C"/>
</dbReference>
<reference evidence="3 4" key="1">
    <citation type="journal article" date="2015" name="Fungal Genet. Biol.">
        <title>Evolution of novel wood decay mechanisms in Agaricales revealed by the genome sequences of Fistulina hepatica and Cylindrobasidium torrendii.</title>
        <authorList>
            <person name="Floudas D."/>
            <person name="Held B.W."/>
            <person name="Riley R."/>
            <person name="Nagy L.G."/>
            <person name="Koehler G."/>
            <person name="Ransdell A.S."/>
            <person name="Younus H."/>
            <person name="Chow J."/>
            <person name="Chiniquy J."/>
            <person name="Lipzen A."/>
            <person name="Tritt A."/>
            <person name="Sun H."/>
            <person name="Haridas S."/>
            <person name="LaButti K."/>
            <person name="Ohm R.A."/>
            <person name="Kues U."/>
            <person name="Blanchette R.A."/>
            <person name="Grigoriev I.V."/>
            <person name="Minto R.E."/>
            <person name="Hibbett D.S."/>
        </authorList>
    </citation>
    <scope>NUCLEOTIDE SEQUENCE [LARGE SCALE GENOMIC DNA]</scope>
    <source>
        <strain evidence="3 4">FP15055 ss-10</strain>
    </source>
</reference>
<evidence type="ECO:0000256" key="1">
    <source>
        <dbReference type="ARBA" id="ARBA00023002"/>
    </source>
</evidence>
<dbReference type="CDD" id="cd05288">
    <property type="entry name" value="PGDH"/>
    <property type="match status" value="1"/>
</dbReference>
<dbReference type="GO" id="GO:0016628">
    <property type="term" value="F:oxidoreductase activity, acting on the CH-CH group of donors, NAD or NADP as acceptor"/>
    <property type="evidence" value="ECO:0007669"/>
    <property type="project" value="InterPro"/>
</dbReference>
<evidence type="ECO:0000313" key="3">
    <source>
        <dbReference type="EMBL" id="KIY64738.1"/>
    </source>
</evidence>
<proteinExistence type="predicted"/>
<organism evidence="3 4">
    <name type="scientific">Cylindrobasidium torrendii FP15055 ss-10</name>
    <dbReference type="NCBI Taxonomy" id="1314674"/>
    <lineage>
        <taxon>Eukaryota</taxon>
        <taxon>Fungi</taxon>
        <taxon>Dikarya</taxon>
        <taxon>Basidiomycota</taxon>
        <taxon>Agaricomycotina</taxon>
        <taxon>Agaricomycetes</taxon>
        <taxon>Agaricomycetidae</taxon>
        <taxon>Agaricales</taxon>
        <taxon>Marasmiineae</taxon>
        <taxon>Physalacriaceae</taxon>
        <taxon>Cylindrobasidium</taxon>
    </lineage>
</organism>